<dbReference type="Proteomes" id="UP000292693">
    <property type="component" value="Unassembled WGS sequence"/>
</dbReference>
<protein>
    <submittedName>
        <fullName evidence="2">SDR family oxidoreductase</fullName>
    </submittedName>
    <submittedName>
        <fullName evidence="1">Short-chain dehydrogenase</fullName>
    </submittedName>
</protein>
<evidence type="ECO:0000313" key="2">
    <source>
        <dbReference type="EMBL" id="TWV18817.1"/>
    </source>
</evidence>
<reference evidence="1 3" key="1">
    <citation type="submission" date="2017-12" db="EMBL/GenBank/DDBJ databases">
        <title>Population genomics insights into the ecological differentiation and adaptive evolution in streptomycetes.</title>
        <authorList>
            <person name="Li Y."/>
            <person name="Huang Y."/>
        </authorList>
    </citation>
    <scope>NUCLEOTIDE SEQUENCE [LARGE SCALE GENOMIC DNA]</scope>
    <source>
        <strain evidence="1 3">NBRC 100770</strain>
    </source>
</reference>
<dbReference type="NCBIfam" id="NF006159">
    <property type="entry name" value="PRK08303.1"/>
    <property type="match status" value="1"/>
</dbReference>
<keyword evidence="4" id="KW-1185">Reference proteome</keyword>
<dbReference type="InterPro" id="IPR002347">
    <property type="entry name" value="SDR_fam"/>
</dbReference>
<dbReference type="RefSeq" id="WP_030306773.1">
    <property type="nucleotide sequence ID" value="NZ_CP014485.1"/>
</dbReference>
<dbReference type="EMBL" id="VOGX01000056">
    <property type="protein sequence ID" value="TWV18817.1"/>
    <property type="molecule type" value="Genomic_DNA"/>
</dbReference>
<evidence type="ECO:0000313" key="1">
    <source>
        <dbReference type="EMBL" id="RZE19208.1"/>
    </source>
</evidence>
<dbReference type="Proteomes" id="UP000318052">
    <property type="component" value="Unassembled WGS sequence"/>
</dbReference>
<accession>A0A126YE48</accession>
<sequence>MTHSASVPAASPTALEGRVALVAGATRGAGRAFAVELGSAGATVYVTGRTTRDKVSEVGRATETVEETAALVTEAGGEGIAVPTDHLDPEQVRRLAARVEADHGRLDILVNNTWGGEHLIPFGRALWDTPLDEGLRMLDLGVRSHLITASLLLPLLIRHPGGLHVEVTDGSAETNRRFRENVFFDLAKYAPIRMALGLARDLEPHGSTAVCVTPGFLRSEQMLDGFGVTEENWRDALTEEPHFAVAESPAYVARGVTALAADPGRARWNGRSVTSGTLAEEYGFTDTDGSSPDGWRYFEEVVFGGKEAGPESYR</sequence>
<proteinExistence type="predicted"/>
<dbReference type="GeneID" id="97270509"/>
<dbReference type="AlphaFoldDB" id="A0A126YE48"/>
<dbReference type="PANTHER" id="PTHR44147:SF2">
    <property type="entry name" value="DEHYDROGENASE_REDUCTASE SDR FAMILY MEMBER 1"/>
    <property type="match status" value="1"/>
</dbReference>
<evidence type="ECO:0000313" key="4">
    <source>
        <dbReference type="Proteomes" id="UP000318052"/>
    </source>
</evidence>
<organism evidence="1 3">
    <name type="scientific">Streptomyces albidoflavus</name>
    <dbReference type="NCBI Taxonomy" id="1886"/>
    <lineage>
        <taxon>Bacteria</taxon>
        <taxon>Bacillati</taxon>
        <taxon>Actinomycetota</taxon>
        <taxon>Actinomycetes</taxon>
        <taxon>Kitasatosporales</taxon>
        <taxon>Streptomycetaceae</taxon>
        <taxon>Streptomyces</taxon>
        <taxon>Streptomyces albidoflavus group</taxon>
    </lineage>
</organism>
<dbReference type="PRINTS" id="PR00081">
    <property type="entry name" value="GDHRDH"/>
</dbReference>
<name>A0A126YE48_9ACTN</name>
<gene>
    <name evidence="1" type="ORF">C0Q92_24415</name>
    <name evidence="2" type="ORF">FRZ02_29630</name>
</gene>
<dbReference type="SUPFAM" id="SSF51735">
    <property type="entry name" value="NAD(P)-binding Rossmann-fold domains"/>
    <property type="match status" value="1"/>
</dbReference>
<dbReference type="Pfam" id="PF00106">
    <property type="entry name" value="adh_short"/>
    <property type="match status" value="1"/>
</dbReference>
<dbReference type="Gene3D" id="3.40.50.720">
    <property type="entry name" value="NAD(P)-binding Rossmann-like Domain"/>
    <property type="match status" value="1"/>
</dbReference>
<evidence type="ECO:0000313" key="3">
    <source>
        <dbReference type="Proteomes" id="UP000292693"/>
    </source>
</evidence>
<reference evidence="2" key="2">
    <citation type="journal article" date="2019" name="Microbiol. Resour. Announc.">
        <title>Draft Genomic Sequences of Streptomyces misionensis and Streptomyces albidoflavus, bacteria applied for phytopathogen biocontrol.</title>
        <authorList>
            <person name="Pylro V."/>
            <person name="Dias A."/>
            <person name="Andreote F."/>
            <person name="Varani A."/>
            <person name="Andreote C."/>
            <person name="Bernardo E."/>
            <person name="Martins T."/>
        </authorList>
    </citation>
    <scope>NUCLEOTIDE SEQUENCE</scope>
    <source>
        <strain evidence="2">77</strain>
    </source>
</reference>
<dbReference type="PANTHER" id="PTHR44147">
    <property type="entry name" value="DEHYDROGENASE/REDUCTASE SDR FAMILY MEMBER 1"/>
    <property type="match status" value="1"/>
</dbReference>
<comment type="caution">
    <text evidence="1">The sequence shown here is derived from an EMBL/GenBank/DDBJ whole genome shotgun (WGS) entry which is preliminary data.</text>
</comment>
<dbReference type="InterPro" id="IPR036291">
    <property type="entry name" value="NAD(P)-bd_dom_sf"/>
</dbReference>
<dbReference type="EMBL" id="PKLL01000025">
    <property type="protein sequence ID" value="RZE19208.1"/>
    <property type="molecule type" value="Genomic_DNA"/>
</dbReference>
<reference evidence="2" key="3">
    <citation type="submission" date="2019-07" db="EMBL/GenBank/DDBJ databases">
        <authorList>
            <person name="Pylro V."/>
            <person name="Dias A."/>
            <person name="Andreote F."/>
            <person name="Varani A."/>
            <person name="Andreote C."/>
            <person name="Bernardo E."/>
            <person name="Martins T."/>
        </authorList>
    </citation>
    <scope>NUCLEOTIDE SEQUENCE</scope>
    <source>
        <strain evidence="2">77</strain>
    </source>
</reference>